<keyword evidence="7" id="KW-0472">Membrane</keyword>
<accession>A0ABV3DQV4</accession>
<proteinExistence type="inferred from homology"/>
<comment type="similarity">
    <text evidence="2">Belongs to the ABC transporter superfamily.</text>
</comment>
<evidence type="ECO:0000256" key="8">
    <source>
        <dbReference type="SAM" id="MobiDB-lite"/>
    </source>
</evidence>
<protein>
    <submittedName>
        <fullName evidence="10">ABC transporter ATP-binding protein</fullName>
    </submittedName>
</protein>
<evidence type="ECO:0000259" key="9">
    <source>
        <dbReference type="PROSITE" id="PS50893"/>
    </source>
</evidence>
<evidence type="ECO:0000256" key="5">
    <source>
        <dbReference type="ARBA" id="ARBA00022741"/>
    </source>
</evidence>
<evidence type="ECO:0000256" key="4">
    <source>
        <dbReference type="ARBA" id="ARBA00022475"/>
    </source>
</evidence>
<evidence type="ECO:0000256" key="2">
    <source>
        <dbReference type="ARBA" id="ARBA00005417"/>
    </source>
</evidence>
<dbReference type="EMBL" id="JBEZFP010000111">
    <property type="protein sequence ID" value="MEU8138134.1"/>
    <property type="molecule type" value="Genomic_DNA"/>
</dbReference>
<dbReference type="SUPFAM" id="SSF52540">
    <property type="entry name" value="P-loop containing nucleoside triphosphate hydrolases"/>
    <property type="match status" value="1"/>
</dbReference>
<keyword evidence="11" id="KW-1185">Reference proteome</keyword>
<evidence type="ECO:0000313" key="11">
    <source>
        <dbReference type="Proteomes" id="UP001551482"/>
    </source>
</evidence>
<dbReference type="InterPro" id="IPR013563">
    <property type="entry name" value="Oligopep_ABC_C"/>
</dbReference>
<organism evidence="10 11">
    <name type="scientific">Streptodolium elevatio</name>
    <dbReference type="NCBI Taxonomy" id="3157996"/>
    <lineage>
        <taxon>Bacteria</taxon>
        <taxon>Bacillati</taxon>
        <taxon>Actinomycetota</taxon>
        <taxon>Actinomycetes</taxon>
        <taxon>Kitasatosporales</taxon>
        <taxon>Streptomycetaceae</taxon>
        <taxon>Streptodolium</taxon>
    </lineage>
</organism>
<dbReference type="NCBIfam" id="TIGR01727">
    <property type="entry name" value="oligo_HPY"/>
    <property type="match status" value="1"/>
</dbReference>
<dbReference type="SMART" id="SM00382">
    <property type="entry name" value="AAA"/>
    <property type="match status" value="1"/>
</dbReference>
<dbReference type="InterPro" id="IPR003593">
    <property type="entry name" value="AAA+_ATPase"/>
</dbReference>
<reference evidence="10 11" key="1">
    <citation type="submission" date="2024-06" db="EMBL/GenBank/DDBJ databases">
        <title>The Natural Products Discovery Center: Release of the First 8490 Sequenced Strains for Exploring Actinobacteria Biosynthetic Diversity.</title>
        <authorList>
            <person name="Kalkreuter E."/>
            <person name="Kautsar S.A."/>
            <person name="Yang D."/>
            <person name="Bader C.D."/>
            <person name="Teijaro C.N."/>
            <person name="Fluegel L."/>
            <person name="Davis C.M."/>
            <person name="Simpson J.R."/>
            <person name="Lauterbach L."/>
            <person name="Steele A.D."/>
            <person name="Gui C."/>
            <person name="Meng S."/>
            <person name="Li G."/>
            <person name="Viehrig K."/>
            <person name="Ye F."/>
            <person name="Su P."/>
            <person name="Kiefer A.F."/>
            <person name="Nichols A."/>
            <person name="Cepeda A.J."/>
            <person name="Yan W."/>
            <person name="Fan B."/>
            <person name="Jiang Y."/>
            <person name="Adhikari A."/>
            <person name="Zheng C.-J."/>
            <person name="Schuster L."/>
            <person name="Cowan T.M."/>
            <person name="Smanski M.J."/>
            <person name="Chevrette M.G."/>
            <person name="De Carvalho L.P.S."/>
            <person name="Shen B."/>
        </authorList>
    </citation>
    <scope>NUCLEOTIDE SEQUENCE [LARGE SCALE GENOMIC DNA]</scope>
    <source>
        <strain evidence="10 11">NPDC048946</strain>
    </source>
</reference>
<dbReference type="PROSITE" id="PS00211">
    <property type="entry name" value="ABC_TRANSPORTER_1"/>
    <property type="match status" value="1"/>
</dbReference>
<keyword evidence="3" id="KW-0813">Transport</keyword>
<dbReference type="InterPro" id="IPR003439">
    <property type="entry name" value="ABC_transporter-like_ATP-bd"/>
</dbReference>
<evidence type="ECO:0000313" key="10">
    <source>
        <dbReference type="EMBL" id="MEU8138134.1"/>
    </source>
</evidence>
<dbReference type="InterPro" id="IPR050388">
    <property type="entry name" value="ABC_Ni/Peptide_Import"/>
</dbReference>
<evidence type="ECO:0000256" key="7">
    <source>
        <dbReference type="ARBA" id="ARBA00023136"/>
    </source>
</evidence>
<keyword evidence="4" id="KW-1003">Cell membrane</keyword>
<feature type="domain" description="ABC transporter" evidence="9">
    <location>
        <begin position="35"/>
        <end position="281"/>
    </location>
</feature>
<comment type="subcellular location">
    <subcellularLocation>
        <location evidence="1">Cell membrane</location>
        <topology evidence="1">Peripheral membrane protein</topology>
    </subcellularLocation>
</comment>
<dbReference type="InterPro" id="IPR027417">
    <property type="entry name" value="P-loop_NTPase"/>
</dbReference>
<evidence type="ECO:0000256" key="6">
    <source>
        <dbReference type="ARBA" id="ARBA00022840"/>
    </source>
</evidence>
<gene>
    <name evidence="10" type="ORF">AB0C36_32080</name>
</gene>
<keyword evidence="5" id="KW-0547">Nucleotide-binding</keyword>
<evidence type="ECO:0000256" key="1">
    <source>
        <dbReference type="ARBA" id="ARBA00004202"/>
    </source>
</evidence>
<dbReference type="Pfam" id="PF08352">
    <property type="entry name" value="oligo_HPY"/>
    <property type="match status" value="1"/>
</dbReference>
<keyword evidence="6 10" id="KW-0067">ATP-binding</keyword>
<dbReference type="Pfam" id="PF00005">
    <property type="entry name" value="ABC_tran"/>
    <property type="match status" value="1"/>
</dbReference>
<dbReference type="GO" id="GO:0005524">
    <property type="term" value="F:ATP binding"/>
    <property type="evidence" value="ECO:0007669"/>
    <property type="project" value="UniProtKB-KW"/>
</dbReference>
<dbReference type="RefSeq" id="WP_358361024.1">
    <property type="nucleotide sequence ID" value="NZ_JBEZFP010000111.1"/>
</dbReference>
<comment type="caution">
    <text evidence="10">The sequence shown here is derived from an EMBL/GenBank/DDBJ whole genome shotgun (WGS) entry which is preliminary data.</text>
</comment>
<evidence type="ECO:0000256" key="3">
    <source>
        <dbReference type="ARBA" id="ARBA00022448"/>
    </source>
</evidence>
<sequence>MTSADTEKGASRDAAPPSAPGPGPAGDLAAPVLSARDLRVWYGSERGPVTAVDGVSFDVRPGETLGLVGESGCGKSTLGRGVLGLLPPGTAVDGEVRFGGRNLVGMPPRELQRLRGPELGLIFQEPMTRLNPLMRVSEHFEEALRTHNRELTKAQVRDRALESLRGMGIPASRYESYPHEFSGGMRQRIMIALALVLRPAFVVADEPTTALDVLVEAQIIQILADLRRNFDTALVLITHNLGIVAEACDRVAVMYAGHIVEQGDAREVFANPQHPYTQELMRSTISLGTTGLHFIPGSPPDLANPPTGCRFHPRCPKAMRVCPQEPPPEVTLPSGSRTTCWLPVPDMTTAEGRRPLEAEEISLADEA</sequence>
<dbReference type="InterPro" id="IPR017871">
    <property type="entry name" value="ABC_transporter-like_CS"/>
</dbReference>
<name>A0ABV3DQV4_9ACTN</name>
<dbReference type="Gene3D" id="3.40.50.300">
    <property type="entry name" value="P-loop containing nucleotide triphosphate hydrolases"/>
    <property type="match status" value="1"/>
</dbReference>
<dbReference type="PANTHER" id="PTHR43297:SF2">
    <property type="entry name" value="DIPEPTIDE TRANSPORT ATP-BINDING PROTEIN DPPD"/>
    <property type="match status" value="1"/>
</dbReference>
<dbReference type="CDD" id="cd03257">
    <property type="entry name" value="ABC_NikE_OppD_transporters"/>
    <property type="match status" value="1"/>
</dbReference>
<dbReference type="PANTHER" id="PTHR43297">
    <property type="entry name" value="OLIGOPEPTIDE TRANSPORT ATP-BINDING PROTEIN APPD"/>
    <property type="match status" value="1"/>
</dbReference>
<dbReference type="Proteomes" id="UP001551482">
    <property type="component" value="Unassembled WGS sequence"/>
</dbReference>
<feature type="region of interest" description="Disordered" evidence="8">
    <location>
        <begin position="1"/>
        <end position="29"/>
    </location>
</feature>
<dbReference type="PROSITE" id="PS50893">
    <property type="entry name" value="ABC_TRANSPORTER_2"/>
    <property type="match status" value="1"/>
</dbReference>
<feature type="compositionally biased region" description="Basic and acidic residues" evidence="8">
    <location>
        <begin position="1"/>
        <end position="11"/>
    </location>
</feature>